<name>A0A8X6NVA1_NEPPI</name>
<proteinExistence type="predicted"/>
<sequence>TVDKYQRITASENVLQEYQHGSMDPHPNLVTIVKPWKWCGPEIAIKCLPGLELKGH</sequence>
<gene>
    <name evidence="1" type="ORF">NPIL_592861</name>
</gene>
<organism evidence="1 2">
    <name type="scientific">Nephila pilipes</name>
    <name type="common">Giant wood spider</name>
    <name type="synonym">Nephila maculata</name>
    <dbReference type="NCBI Taxonomy" id="299642"/>
    <lineage>
        <taxon>Eukaryota</taxon>
        <taxon>Metazoa</taxon>
        <taxon>Ecdysozoa</taxon>
        <taxon>Arthropoda</taxon>
        <taxon>Chelicerata</taxon>
        <taxon>Arachnida</taxon>
        <taxon>Araneae</taxon>
        <taxon>Araneomorphae</taxon>
        <taxon>Entelegynae</taxon>
        <taxon>Araneoidea</taxon>
        <taxon>Nephilidae</taxon>
        <taxon>Nephila</taxon>
    </lineage>
</organism>
<feature type="non-terminal residue" evidence="1">
    <location>
        <position position="1"/>
    </location>
</feature>
<accession>A0A8X6NVA1</accession>
<keyword evidence="2" id="KW-1185">Reference proteome</keyword>
<protein>
    <submittedName>
        <fullName evidence="1">Uncharacterized protein</fullName>
    </submittedName>
</protein>
<dbReference type="AlphaFoldDB" id="A0A8X6NVA1"/>
<evidence type="ECO:0000313" key="2">
    <source>
        <dbReference type="Proteomes" id="UP000887013"/>
    </source>
</evidence>
<comment type="caution">
    <text evidence="1">The sequence shown here is derived from an EMBL/GenBank/DDBJ whole genome shotgun (WGS) entry which is preliminary data.</text>
</comment>
<reference evidence="1" key="1">
    <citation type="submission" date="2020-08" db="EMBL/GenBank/DDBJ databases">
        <title>Multicomponent nature underlies the extraordinary mechanical properties of spider dragline silk.</title>
        <authorList>
            <person name="Kono N."/>
            <person name="Nakamura H."/>
            <person name="Mori M."/>
            <person name="Yoshida Y."/>
            <person name="Ohtoshi R."/>
            <person name="Malay A.D."/>
            <person name="Moran D.A.P."/>
            <person name="Tomita M."/>
            <person name="Numata K."/>
            <person name="Arakawa K."/>
        </authorList>
    </citation>
    <scope>NUCLEOTIDE SEQUENCE</scope>
</reference>
<dbReference type="EMBL" id="BMAW01062761">
    <property type="protein sequence ID" value="GFT37310.1"/>
    <property type="molecule type" value="Genomic_DNA"/>
</dbReference>
<dbReference type="Proteomes" id="UP000887013">
    <property type="component" value="Unassembled WGS sequence"/>
</dbReference>
<evidence type="ECO:0000313" key="1">
    <source>
        <dbReference type="EMBL" id="GFT37310.1"/>
    </source>
</evidence>